<evidence type="ECO:0000256" key="2">
    <source>
        <dbReference type="SAM" id="Phobius"/>
    </source>
</evidence>
<reference evidence="3 4" key="1">
    <citation type="journal article" date="2016" name="Environ. Microbiol.">
        <title>Genomic resolution of a cold subsurface aquifer community provides metabolic insights for novel microbes adapted to high CO concentrations.</title>
        <authorList>
            <person name="Probst A.J."/>
            <person name="Castelle C.J."/>
            <person name="Singh A."/>
            <person name="Brown C.T."/>
            <person name="Anantharaman K."/>
            <person name="Sharon I."/>
            <person name="Hug L.A."/>
            <person name="Burstein D."/>
            <person name="Emerson J.B."/>
            <person name="Thomas B.C."/>
            <person name="Banfield J.F."/>
        </authorList>
    </citation>
    <scope>NUCLEOTIDE SEQUENCE [LARGE SCALE GENOMIC DNA]</scope>
    <source>
        <strain evidence="3">CG1_02_47_37</strain>
    </source>
</reference>
<feature type="transmembrane region" description="Helical" evidence="2">
    <location>
        <begin position="46"/>
        <end position="64"/>
    </location>
</feature>
<proteinExistence type="predicted"/>
<sequence>MGLLKRNPKPQPLQETKPGPVQPVELKTLLKWMAPVRPFKKRDREYYTTIAAIVFLLAVILLFLKEWLLIAVMIALMFVAYVLATVAPESVEHELTTRGIVTGGKLYKWEDLVRFWFSHKWHDTILHLDTKLKFPGRLMLLLGDQDEVKVKEMIQTRVQYEVPAETFMDRSAKWLSAKIPLEKE</sequence>
<keyword evidence="2" id="KW-0812">Transmembrane</keyword>
<evidence type="ECO:0008006" key="5">
    <source>
        <dbReference type="Google" id="ProtNLM"/>
    </source>
</evidence>
<feature type="region of interest" description="Disordered" evidence="1">
    <location>
        <begin position="1"/>
        <end position="20"/>
    </location>
</feature>
<evidence type="ECO:0000313" key="3">
    <source>
        <dbReference type="EMBL" id="OIN89004.1"/>
    </source>
</evidence>
<protein>
    <recommendedName>
        <fullName evidence="5">DUF5673 domain-containing protein</fullName>
    </recommendedName>
</protein>
<dbReference type="STRING" id="1805034.AUJ59_02720"/>
<organism evidence="3 4">
    <name type="scientific">Candidatus Beckwithbacteria bacterium CG1_02_47_37</name>
    <dbReference type="NCBI Taxonomy" id="1805034"/>
    <lineage>
        <taxon>Bacteria</taxon>
        <taxon>Candidatus Beckwithiibacteriota</taxon>
    </lineage>
</organism>
<accession>A0A1J4RRS7</accession>
<dbReference type="EMBL" id="MNUI01000047">
    <property type="protein sequence ID" value="OIN89004.1"/>
    <property type="molecule type" value="Genomic_DNA"/>
</dbReference>
<name>A0A1J4RRS7_9BACT</name>
<dbReference type="AlphaFoldDB" id="A0A1J4RRS7"/>
<feature type="transmembrane region" description="Helical" evidence="2">
    <location>
        <begin position="70"/>
        <end position="88"/>
    </location>
</feature>
<evidence type="ECO:0000256" key="1">
    <source>
        <dbReference type="SAM" id="MobiDB-lite"/>
    </source>
</evidence>
<keyword evidence="2" id="KW-1133">Transmembrane helix</keyword>
<keyword evidence="2" id="KW-0472">Membrane</keyword>
<comment type="caution">
    <text evidence="3">The sequence shown here is derived from an EMBL/GenBank/DDBJ whole genome shotgun (WGS) entry which is preliminary data.</text>
</comment>
<gene>
    <name evidence="3" type="ORF">AUJ59_02720</name>
</gene>
<dbReference type="Proteomes" id="UP000183144">
    <property type="component" value="Unassembled WGS sequence"/>
</dbReference>
<evidence type="ECO:0000313" key="4">
    <source>
        <dbReference type="Proteomes" id="UP000183144"/>
    </source>
</evidence>